<gene>
    <name evidence="1" type="ORF">C3942_18195</name>
</gene>
<keyword evidence="2" id="KW-1185">Reference proteome</keyword>
<evidence type="ECO:0000313" key="1">
    <source>
        <dbReference type="EMBL" id="PPE72475.1"/>
    </source>
</evidence>
<dbReference type="EMBL" id="PSNW01000012">
    <property type="protein sequence ID" value="PPE72475.1"/>
    <property type="molecule type" value="Genomic_DNA"/>
</dbReference>
<proteinExistence type="predicted"/>
<dbReference type="CDD" id="cd16329">
    <property type="entry name" value="LolA_like"/>
    <property type="match status" value="1"/>
</dbReference>
<reference evidence="1 2" key="1">
    <citation type="submission" date="2018-02" db="EMBL/GenBank/DDBJ databases">
        <title>Genome sequencing of Solimonas sp. HR-BB.</title>
        <authorList>
            <person name="Lee Y."/>
            <person name="Jeon C.O."/>
        </authorList>
    </citation>
    <scope>NUCLEOTIDE SEQUENCE [LARGE SCALE GENOMIC DNA]</scope>
    <source>
        <strain evidence="1 2">HR-BB</strain>
    </source>
</reference>
<dbReference type="InterPro" id="IPR010752">
    <property type="entry name" value="DUF1329"/>
</dbReference>
<dbReference type="AlphaFoldDB" id="A0A2S5TBY4"/>
<dbReference type="Gene3D" id="2.50.20.10">
    <property type="entry name" value="Lipoprotein localisation LolA/LolB/LppX"/>
    <property type="match status" value="1"/>
</dbReference>
<name>A0A2S5TBY4_9GAMM</name>
<protein>
    <submittedName>
        <fullName evidence="1">DUF1329 domain-containing protein</fullName>
    </submittedName>
</protein>
<accession>A0A2S5TBY4</accession>
<comment type="caution">
    <text evidence="1">The sequence shown here is derived from an EMBL/GenBank/DDBJ whole genome shotgun (WGS) entry which is preliminary data.</text>
</comment>
<dbReference type="Pfam" id="PF07044">
    <property type="entry name" value="DUF1329"/>
    <property type="match status" value="1"/>
</dbReference>
<dbReference type="Proteomes" id="UP000238220">
    <property type="component" value="Unassembled WGS sequence"/>
</dbReference>
<evidence type="ECO:0000313" key="2">
    <source>
        <dbReference type="Proteomes" id="UP000238220"/>
    </source>
</evidence>
<sequence>MLALWPALAGAGVPEAEAAKLGSVLTPAGAEAAANASGTIPAWEGSKRFRPEQLKLTYDDLQRLRRTDPAALARALAPNGAADKPSFVITKANLAQHADKLSAGHKAMFERYPTWQMRVFPSVRGAFLPAAVEAATKLNAVQARLEGSDKVSGAKLGVPFPLPRSGAEVIWNHKLKFRGSAVRRFNNEVIVAQDGSYQLARIVEDVKFKYGDPKAPSPIEDGIILYYLQEVLTPKRIAGQMLLVHETTDQTEGGRSAWIFNPGLGRTRRAPNVGYDNPKASADGLMFNDQTDMYNGALDRYNWKLLGKREAYIPYNSTPVLGAGVSYDKLIRKGHINPELAHYELHRVWVVEATLKPGLRHAFRRRVFYLDEDSWSVSMVDCYDDRDQLWRFQEAHLTSFPFVPVTSGSPEVHHDLQSGRYFVTASFSGDDYPDFSLQLEDNYFRPQTLASRKLRK</sequence>
<organism evidence="1 2">
    <name type="scientific">Solimonas fluminis</name>
    <dbReference type="NCBI Taxonomy" id="2086571"/>
    <lineage>
        <taxon>Bacteria</taxon>
        <taxon>Pseudomonadati</taxon>
        <taxon>Pseudomonadota</taxon>
        <taxon>Gammaproteobacteria</taxon>
        <taxon>Nevskiales</taxon>
        <taxon>Nevskiaceae</taxon>
        <taxon>Solimonas</taxon>
    </lineage>
</organism>